<dbReference type="STRING" id="1051891.A0A0C3QSJ8"/>
<dbReference type="PANTHER" id="PTHR17630">
    <property type="entry name" value="DIENELACTONE HYDROLASE"/>
    <property type="match status" value="1"/>
</dbReference>
<dbReference type="EMBL" id="KN822959">
    <property type="protein sequence ID" value="KIO31946.1"/>
    <property type="molecule type" value="Genomic_DNA"/>
</dbReference>
<organism evidence="2 3">
    <name type="scientific">Tulasnella calospora MUT 4182</name>
    <dbReference type="NCBI Taxonomy" id="1051891"/>
    <lineage>
        <taxon>Eukaryota</taxon>
        <taxon>Fungi</taxon>
        <taxon>Dikarya</taxon>
        <taxon>Basidiomycota</taxon>
        <taxon>Agaricomycotina</taxon>
        <taxon>Agaricomycetes</taxon>
        <taxon>Cantharellales</taxon>
        <taxon>Tulasnellaceae</taxon>
        <taxon>Tulasnella</taxon>
    </lineage>
</organism>
<dbReference type="InterPro" id="IPR002925">
    <property type="entry name" value="Dienelactn_hydro"/>
</dbReference>
<proteinExistence type="predicted"/>
<evidence type="ECO:0000313" key="2">
    <source>
        <dbReference type="EMBL" id="KIO31946.1"/>
    </source>
</evidence>
<keyword evidence="3" id="KW-1185">Reference proteome</keyword>
<dbReference type="Gene3D" id="3.40.50.1820">
    <property type="entry name" value="alpha/beta hydrolase"/>
    <property type="match status" value="1"/>
</dbReference>
<dbReference type="AlphaFoldDB" id="A0A0C3QSJ8"/>
<dbReference type="SUPFAM" id="SSF53474">
    <property type="entry name" value="alpha/beta-Hydrolases"/>
    <property type="match status" value="1"/>
</dbReference>
<gene>
    <name evidence="2" type="ORF">M407DRAFT_241660</name>
</gene>
<accession>A0A0C3QSJ8</accession>
<dbReference type="Proteomes" id="UP000054248">
    <property type="component" value="Unassembled WGS sequence"/>
</dbReference>
<evidence type="ECO:0000259" key="1">
    <source>
        <dbReference type="Pfam" id="PF01738"/>
    </source>
</evidence>
<dbReference type="OrthoDB" id="10019231at2759"/>
<protein>
    <recommendedName>
        <fullName evidence="1">Dienelactone hydrolase domain-containing protein</fullName>
    </recommendedName>
</protein>
<dbReference type="PANTHER" id="PTHR17630:SF44">
    <property type="entry name" value="PROTEIN AIM2"/>
    <property type="match status" value="1"/>
</dbReference>
<feature type="domain" description="Dienelactone hydrolase" evidence="1">
    <location>
        <begin position="48"/>
        <end position="277"/>
    </location>
</feature>
<sequence>MSSSTPPGAPCPNCLSGYILPGEPSGQMVKAVGSSPEAYLSSKNTKPPEGGQKKAIVLLTDIFGLPLVNCKILADAFNERVGVDVYVPDLFQGRPPVTLEQIQPYQKDLPGEKLTWSEKFWFVAKFITFLPGFLPNRPKFANIRAETFIRGLKEEKGYSDIGAIGYCYGGHVSTYMAATDLIKTTIVTHPGMINASMIEAIKVPSLWQIPEEDEQTPDKLRNEIRGILNKKDGIAFEFTEYRGTRHGFAARPNLGIPQIKQAYEDALDEGVEWFKKTL</sequence>
<reference evidence="3" key="2">
    <citation type="submission" date="2015-01" db="EMBL/GenBank/DDBJ databases">
        <title>Evolutionary Origins and Diversification of the Mycorrhizal Mutualists.</title>
        <authorList>
            <consortium name="DOE Joint Genome Institute"/>
            <consortium name="Mycorrhizal Genomics Consortium"/>
            <person name="Kohler A."/>
            <person name="Kuo A."/>
            <person name="Nagy L.G."/>
            <person name="Floudas D."/>
            <person name="Copeland A."/>
            <person name="Barry K.W."/>
            <person name="Cichocki N."/>
            <person name="Veneault-Fourrey C."/>
            <person name="LaButti K."/>
            <person name="Lindquist E.A."/>
            <person name="Lipzen A."/>
            <person name="Lundell T."/>
            <person name="Morin E."/>
            <person name="Murat C."/>
            <person name="Riley R."/>
            <person name="Ohm R."/>
            <person name="Sun H."/>
            <person name="Tunlid A."/>
            <person name="Henrissat B."/>
            <person name="Grigoriev I.V."/>
            <person name="Hibbett D.S."/>
            <person name="Martin F."/>
        </authorList>
    </citation>
    <scope>NUCLEOTIDE SEQUENCE [LARGE SCALE GENOMIC DNA]</scope>
    <source>
        <strain evidence="3">MUT 4182</strain>
    </source>
</reference>
<name>A0A0C3QSJ8_9AGAM</name>
<evidence type="ECO:0000313" key="3">
    <source>
        <dbReference type="Proteomes" id="UP000054248"/>
    </source>
</evidence>
<reference evidence="2 3" key="1">
    <citation type="submission" date="2014-04" db="EMBL/GenBank/DDBJ databases">
        <authorList>
            <consortium name="DOE Joint Genome Institute"/>
            <person name="Kuo A."/>
            <person name="Girlanda M."/>
            <person name="Perotto S."/>
            <person name="Kohler A."/>
            <person name="Nagy L.G."/>
            <person name="Floudas D."/>
            <person name="Copeland A."/>
            <person name="Barry K.W."/>
            <person name="Cichocki N."/>
            <person name="Veneault-Fourrey C."/>
            <person name="LaButti K."/>
            <person name="Lindquist E.A."/>
            <person name="Lipzen A."/>
            <person name="Lundell T."/>
            <person name="Morin E."/>
            <person name="Murat C."/>
            <person name="Sun H."/>
            <person name="Tunlid A."/>
            <person name="Henrissat B."/>
            <person name="Grigoriev I.V."/>
            <person name="Hibbett D.S."/>
            <person name="Martin F."/>
            <person name="Nordberg H.P."/>
            <person name="Cantor M.N."/>
            <person name="Hua S.X."/>
        </authorList>
    </citation>
    <scope>NUCLEOTIDE SEQUENCE [LARGE SCALE GENOMIC DNA]</scope>
    <source>
        <strain evidence="2 3">MUT 4182</strain>
    </source>
</reference>
<dbReference type="GO" id="GO:0016787">
    <property type="term" value="F:hydrolase activity"/>
    <property type="evidence" value="ECO:0007669"/>
    <property type="project" value="InterPro"/>
</dbReference>
<dbReference type="InterPro" id="IPR029058">
    <property type="entry name" value="AB_hydrolase_fold"/>
</dbReference>
<dbReference type="HOGENOM" id="CLU_054590_2_0_1"/>
<dbReference type="Pfam" id="PF01738">
    <property type="entry name" value="DLH"/>
    <property type="match status" value="1"/>
</dbReference>